<evidence type="ECO:0000256" key="33">
    <source>
        <dbReference type="ARBA" id="ARBA00043104"/>
    </source>
</evidence>
<comment type="catalytic activity">
    <reaction evidence="23">
        <text>L-glutaminyl-[protein] + serotonin = 5-serotonyl-L-glutamyl-[protein] + NH4(+)</text>
        <dbReference type="Rhea" id="RHEA:66552"/>
        <dbReference type="Rhea" id="RHEA-COMP:10207"/>
        <dbReference type="Rhea" id="RHEA-COMP:17052"/>
        <dbReference type="ChEBI" id="CHEBI:28938"/>
        <dbReference type="ChEBI" id="CHEBI:30011"/>
        <dbReference type="ChEBI" id="CHEBI:167174"/>
        <dbReference type="ChEBI" id="CHEBI:350546"/>
    </reaction>
    <physiologicalReaction direction="left-to-right" evidence="23">
        <dbReference type="Rhea" id="RHEA:66553"/>
    </physiologicalReaction>
</comment>
<evidence type="ECO:0000256" key="30">
    <source>
        <dbReference type="ARBA" id="ARBA00042105"/>
    </source>
</evidence>
<evidence type="ECO:0000256" key="9">
    <source>
        <dbReference type="ARBA" id="ARBA00022454"/>
    </source>
</evidence>
<evidence type="ECO:0000256" key="2">
    <source>
        <dbReference type="ARBA" id="ARBA00004123"/>
    </source>
</evidence>
<evidence type="ECO:0000256" key="26">
    <source>
        <dbReference type="ARBA" id="ARBA00040561"/>
    </source>
</evidence>
<evidence type="ECO:0000256" key="8">
    <source>
        <dbReference type="ARBA" id="ARBA00005968"/>
    </source>
</evidence>
<dbReference type="InterPro" id="IPR036985">
    <property type="entry name" value="Transglutaminase-like_sf"/>
</dbReference>
<comment type="subcellular location">
    <subcellularLocation>
        <location evidence="4">Cell membrane</location>
    </subcellularLocation>
    <subcellularLocation>
        <location evidence="5">Chromosome</location>
    </subcellularLocation>
    <subcellularLocation>
        <location evidence="7">Cytoplasm</location>
        <location evidence="7">Cytosol</location>
    </subcellularLocation>
    <subcellularLocation>
        <location evidence="3">Mitochondrion</location>
    </subcellularLocation>
    <subcellularLocation>
        <location evidence="2">Nucleus</location>
    </subcellularLocation>
    <subcellularLocation>
        <location evidence="6">Secreted</location>
        <location evidence="6">Extracellular space</location>
        <location evidence="6">Extracellular matrix</location>
    </subcellularLocation>
</comment>
<evidence type="ECO:0000256" key="15">
    <source>
        <dbReference type="ARBA" id="ARBA00022741"/>
    </source>
</evidence>
<proteinExistence type="inferred from homology"/>
<evidence type="ECO:0000256" key="32">
    <source>
        <dbReference type="ARBA" id="ARBA00042912"/>
    </source>
</evidence>
<feature type="transmembrane region" description="Helical" evidence="39">
    <location>
        <begin position="396"/>
        <end position="416"/>
    </location>
</feature>
<evidence type="ECO:0000256" key="4">
    <source>
        <dbReference type="ARBA" id="ARBA00004236"/>
    </source>
</evidence>
<dbReference type="InterPro" id="IPR050779">
    <property type="entry name" value="Transglutaminase"/>
</dbReference>
<sequence length="477" mass="54612">MFGKLVLPNCFTLHCELNNTDHHTNQISVDQLILRRGQSFKVTLTLTKSFNVKFSALFSVCAVWLLSLGKTPLEEEWTMSRFSIPDNVEPSTSAKGAWKMELDKSSLTSKGITKLIIFPPANAPIGEYTLQVKYKDEEILLANLVLLFNPWCLDDWVFLPDEEERQEYVLNEEGIVYRGSVDYISSMYWDFGQFEDSMVNICMKILDLSHKHVEDPADDVSNRYDPMYVSRIVSAMINSEDEHGVVKGRWGGPYFDGYSPGHWNGSYPILKQWLKTYYRPVKYGQCWVFASVMCSVMRFLGIPCRVVTNFVSAHDNNGNLTIDAYYGEWGLGPRRSHESVWNFHVWVEGWMKRPDLSNEGKFDGWQVLDPTPQEMSGGKDPLVDIYEYMFLPALKAFFYLVADVVFLGGFFYLCLCQVRPDGSLVKINSDPKRVGQNISTKSVGTQKRQDITSTYKHREGGFPWQTGNTLSFSLEID</sequence>
<evidence type="ECO:0000256" key="38">
    <source>
        <dbReference type="ARBA" id="ARBA00048365"/>
    </source>
</evidence>
<evidence type="ECO:0000256" key="24">
    <source>
        <dbReference type="ARBA" id="ARBA00036876"/>
    </source>
</evidence>
<comment type="catalytic activity">
    <reaction evidence="35">
        <text>L-glutaminyl-[protein] + H2O = L-glutamyl-[protein] + NH4(+)</text>
        <dbReference type="Rhea" id="RHEA:16441"/>
        <dbReference type="Rhea" id="RHEA-COMP:10207"/>
        <dbReference type="Rhea" id="RHEA-COMP:10208"/>
        <dbReference type="ChEBI" id="CHEBI:15377"/>
        <dbReference type="ChEBI" id="CHEBI:28938"/>
        <dbReference type="ChEBI" id="CHEBI:29973"/>
        <dbReference type="ChEBI" id="CHEBI:30011"/>
        <dbReference type="EC" id="3.5.1.44"/>
    </reaction>
    <physiologicalReaction direction="left-to-right" evidence="35">
        <dbReference type="Rhea" id="RHEA:16442"/>
    </physiologicalReaction>
</comment>
<dbReference type="InterPro" id="IPR038765">
    <property type="entry name" value="Papain-like_cys_pep_sf"/>
</dbReference>
<keyword evidence="10" id="KW-1003">Cell membrane</keyword>
<dbReference type="PANTHER" id="PTHR11590">
    <property type="entry name" value="PROTEIN-GLUTAMINE GAMMA-GLUTAMYLTRANSFERASE"/>
    <property type="match status" value="1"/>
</dbReference>
<keyword evidence="42" id="KW-1185">Reference proteome</keyword>
<dbReference type="Gene3D" id="2.60.40.10">
    <property type="entry name" value="Immunoglobulins"/>
    <property type="match status" value="1"/>
</dbReference>
<keyword evidence="13" id="KW-0645">Protease</keyword>
<evidence type="ECO:0000256" key="22">
    <source>
        <dbReference type="ARBA" id="ARBA00024222"/>
    </source>
</evidence>
<keyword evidence="39" id="KW-1133">Transmembrane helix</keyword>
<name>A0A3Q3XQ94_MOLML</name>
<dbReference type="GO" id="GO:0005694">
    <property type="term" value="C:chromosome"/>
    <property type="evidence" value="ECO:0007669"/>
    <property type="project" value="UniProtKB-SubCell"/>
</dbReference>
<dbReference type="InterPro" id="IPR002931">
    <property type="entry name" value="Transglutaminase-like"/>
</dbReference>
<dbReference type="PANTHER" id="PTHR11590:SF6">
    <property type="entry name" value="PROTEIN-GLUTAMINE GAMMA-GLUTAMYLTRANSFERASE 2"/>
    <property type="match status" value="1"/>
</dbReference>
<evidence type="ECO:0000256" key="12">
    <source>
        <dbReference type="ARBA" id="ARBA00022530"/>
    </source>
</evidence>
<dbReference type="GO" id="GO:0007399">
    <property type="term" value="P:nervous system development"/>
    <property type="evidence" value="ECO:0007669"/>
    <property type="project" value="UniProtKB-ARBA"/>
</dbReference>
<feature type="domain" description="Transglutaminase-like" evidence="40">
    <location>
        <begin position="278"/>
        <end position="372"/>
    </location>
</feature>
<protein>
    <recommendedName>
        <fullName evidence="26">Protein-glutamine gamma-glutamyltransferase 2</fullName>
        <ecNumber evidence="22">2.3.2.13</ecNumber>
        <ecNumber evidence="25">3.5.1.44</ecNumber>
    </recommendedName>
    <alternativeName>
        <fullName evidence="29">Isopeptidase TGM2</fullName>
    </alternativeName>
    <alternativeName>
        <fullName evidence="31">Protein-glutamine deamidase TGM2</fullName>
    </alternativeName>
    <alternativeName>
        <fullName evidence="30">Protein-glutamine dopaminyltransferase TGM2</fullName>
    </alternativeName>
    <alternativeName>
        <fullName evidence="33">Protein-glutamine histaminyltransferase TGM2</fullName>
    </alternativeName>
    <alternativeName>
        <fullName evidence="34">Protein-glutamine noradrenalinyltransferase TGM2</fullName>
    </alternativeName>
    <alternativeName>
        <fullName evidence="32">Protein-glutamine serotonyltransferase TGM2</fullName>
    </alternativeName>
    <alternativeName>
        <fullName evidence="28">Tissue transglutaminase</fullName>
    </alternativeName>
    <alternativeName>
        <fullName evidence="27">Transglutaminase-2</fullName>
    </alternativeName>
</protein>
<evidence type="ECO:0000256" key="19">
    <source>
        <dbReference type="ARBA" id="ARBA00023136"/>
    </source>
</evidence>
<evidence type="ECO:0000256" key="29">
    <source>
        <dbReference type="ARBA" id="ARBA00042099"/>
    </source>
</evidence>
<evidence type="ECO:0000259" key="40">
    <source>
        <dbReference type="SMART" id="SM00460"/>
    </source>
</evidence>
<evidence type="ECO:0000313" key="42">
    <source>
        <dbReference type="Proteomes" id="UP000261620"/>
    </source>
</evidence>
<organism evidence="41 42">
    <name type="scientific">Mola mola</name>
    <name type="common">Ocean sunfish</name>
    <name type="synonym">Tetraodon mola</name>
    <dbReference type="NCBI Taxonomy" id="94237"/>
    <lineage>
        <taxon>Eukaryota</taxon>
        <taxon>Metazoa</taxon>
        <taxon>Chordata</taxon>
        <taxon>Craniata</taxon>
        <taxon>Vertebrata</taxon>
        <taxon>Euteleostomi</taxon>
        <taxon>Actinopterygii</taxon>
        <taxon>Neopterygii</taxon>
        <taxon>Teleostei</taxon>
        <taxon>Neoteleostei</taxon>
        <taxon>Acanthomorphata</taxon>
        <taxon>Eupercaria</taxon>
        <taxon>Tetraodontiformes</taxon>
        <taxon>Molidae</taxon>
        <taxon>Mola</taxon>
    </lineage>
</organism>
<reference evidence="41" key="1">
    <citation type="submission" date="2025-08" db="UniProtKB">
        <authorList>
            <consortium name="Ensembl"/>
        </authorList>
    </citation>
    <scope>IDENTIFICATION</scope>
</reference>
<evidence type="ECO:0000256" key="25">
    <source>
        <dbReference type="ARBA" id="ARBA00039019"/>
    </source>
</evidence>
<evidence type="ECO:0000256" key="6">
    <source>
        <dbReference type="ARBA" id="ARBA00004498"/>
    </source>
</evidence>
<evidence type="ECO:0000256" key="7">
    <source>
        <dbReference type="ARBA" id="ARBA00004514"/>
    </source>
</evidence>
<dbReference type="EC" id="3.5.1.44" evidence="25"/>
<dbReference type="InterPro" id="IPR013783">
    <property type="entry name" value="Ig-like_fold"/>
</dbReference>
<dbReference type="GO" id="GO:0003810">
    <property type="term" value="F:protein-glutamine gamma-glutamyltransferase activity"/>
    <property type="evidence" value="ECO:0007669"/>
    <property type="project" value="UniProtKB-EC"/>
</dbReference>
<keyword evidence="16" id="KW-0106">Calcium</keyword>
<evidence type="ECO:0000256" key="27">
    <source>
        <dbReference type="ARBA" id="ARBA00041650"/>
    </source>
</evidence>
<comment type="similarity">
    <text evidence="8">Belongs to the transglutaminase superfamily. Transglutaminase family.</text>
</comment>
<evidence type="ECO:0000256" key="34">
    <source>
        <dbReference type="ARBA" id="ARBA00043138"/>
    </source>
</evidence>
<keyword evidence="9" id="KW-0158">Chromosome</keyword>
<evidence type="ECO:0000256" key="1">
    <source>
        <dbReference type="ARBA" id="ARBA00001913"/>
    </source>
</evidence>
<reference evidence="41" key="2">
    <citation type="submission" date="2025-09" db="UniProtKB">
        <authorList>
            <consortium name="Ensembl"/>
        </authorList>
    </citation>
    <scope>IDENTIFICATION</scope>
</reference>
<evidence type="ECO:0000313" key="41">
    <source>
        <dbReference type="Ensembl" id="ENSMMOP00000027361.1"/>
    </source>
</evidence>
<evidence type="ECO:0000256" key="18">
    <source>
        <dbReference type="ARBA" id="ARBA00023134"/>
    </source>
</evidence>
<evidence type="ECO:0000256" key="39">
    <source>
        <dbReference type="SAM" id="Phobius"/>
    </source>
</evidence>
<evidence type="ECO:0000256" key="3">
    <source>
        <dbReference type="ARBA" id="ARBA00004173"/>
    </source>
</evidence>
<keyword evidence="17" id="KW-0496">Mitochondrion</keyword>
<evidence type="ECO:0000256" key="5">
    <source>
        <dbReference type="ARBA" id="ARBA00004286"/>
    </source>
</evidence>
<dbReference type="SUPFAM" id="SSF54001">
    <property type="entry name" value="Cysteine proteinases"/>
    <property type="match status" value="1"/>
</dbReference>
<evidence type="ECO:0000256" key="21">
    <source>
        <dbReference type="ARBA" id="ARBA00023315"/>
    </source>
</evidence>
<dbReference type="EC" id="2.3.2.13" evidence="22"/>
<dbReference type="Proteomes" id="UP000261620">
    <property type="component" value="Unplaced"/>
</dbReference>
<dbReference type="Pfam" id="PF00868">
    <property type="entry name" value="Transglut_N"/>
    <property type="match status" value="1"/>
</dbReference>
<keyword evidence="13" id="KW-0378">Hydrolase</keyword>
<dbReference type="GO" id="GO:0005634">
    <property type="term" value="C:nucleus"/>
    <property type="evidence" value="ECO:0007669"/>
    <property type="project" value="UniProtKB-SubCell"/>
</dbReference>
<dbReference type="GO" id="GO:0050568">
    <property type="term" value="F:protein-glutamine glutaminase activity"/>
    <property type="evidence" value="ECO:0007669"/>
    <property type="project" value="UniProtKB-EC"/>
</dbReference>
<comment type="catalytic activity">
    <reaction evidence="37">
        <text>L-glutaminyl-[protein] + (R)-noradrenaline = 5-(R)-noradrenalinyl-L-glutamyl-[protein] + NH4(+)</text>
        <dbReference type="Rhea" id="RHEA:66560"/>
        <dbReference type="Rhea" id="RHEA-COMP:10207"/>
        <dbReference type="Rhea" id="RHEA-COMP:17054"/>
        <dbReference type="ChEBI" id="CHEBI:28938"/>
        <dbReference type="ChEBI" id="CHEBI:30011"/>
        <dbReference type="ChEBI" id="CHEBI:72587"/>
        <dbReference type="ChEBI" id="CHEBI:167178"/>
    </reaction>
    <physiologicalReaction direction="left-to-right" evidence="37">
        <dbReference type="Rhea" id="RHEA:66561"/>
    </physiologicalReaction>
</comment>
<evidence type="ECO:0000256" key="11">
    <source>
        <dbReference type="ARBA" id="ARBA00022525"/>
    </source>
</evidence>
<dbReference type="GO" id="GO:0008233">
    <property type="term" value="F:peptidase activity"/>
    <property type="evidence" value="ECO:0007669"/>
    <property type="project" value="UniProtKB-KW"/>
</dbReference>
<evidence type="ECO:0000256" key="16">
    <source>
        <dbReference type="ARBA" id="ARBA00022837"/>
    </source>
</evidence>
<comment type="catalytic activity">
    <reaction evidence="36">
        <text>L-glutaminyl-[protein] + histamine = 5-histaminyl-L-glutamyl-[protein] + NH4(+)</text>
        <dbReference type="Rhea" id="RHEA:66564"/>
        <dbReference type="Rhea" id="RHEA-COMP:10207"/>
        <dbReference type="Rhea" id="RHEA-COMP:17056"/>
        <dbReference type="ChEBI" id="CHEBI:28938"/>
        <dbReference type="ChEBI" id="CHEBI:30011"/>
        <dbReference type="ChEBI" id="CHEBI:58432"/>
        <dbReference type="ChEBI" id="CHEBI:167179"/>
    </reaction>
    <physiologicalReaction direction="left-to-right" evidence="36">
        <dbReference type="Rhea" id="RHEA:66565"/>
    </physiologicalReaction>
</comment>
<evidence type="ECO:0000256" key="17">
    <source>
        <dbReference type="ARBA" id="ARBA00023128"/>
    </source>
</evidence>
<comment type="cofactor">
    <cofactor evidence="1">
        <name>Ca(2+)</name>
        <dbReference type="ChEBI" id="CHEBI:29108"/>
    </cofactor>
</comment>
<dbReference type="GO" id="GO:0005525">
    <property type="term" value="F:GTP binding"/>
    <property type="evidence" value="ECO:0007669"/>
    <property type="project" value="UniProtKB-KW"/>
</dbReference>
<accession>A0A3Q3XQ94</accession>
<dbReference type="SUPFAM" id="SSF81296">
    <property type="entry name" value="E set domains"/>
    <property type="match status" value="1"/>
</dbReference>
<evidence type="ECO:0000256" key="13">
    <source>
        <dbReference type="ARBA" id="ARBA00022670"/>
    </source>
</evidence>
<evidence type="ECO:0000256" key="35">
    <source>
        <dbReference type="ARBA" id="ARBA00047868"/>
    </source>
</evidence>
<keyword evidence="15" id="KW-0547">Nucleotide-binding</keyword>
<evidence type="ECO:0000256" key="36">
    <source>
        <dbReference type="ARBA" id="ARBA00047876"/>
    </source>
</evidence>
<dbReference type="SMART" id="SM00460">
    <property type="entry name" value="TGc"/>
    <property type="match status" value="1"/>
</dbReference>
<keyword evidence="12" id="KW-0272">Extracellular matrix</keyword>
<evidence type="ECO:0000256" key="31">
    <source>
        <dbReference type="ARBA" id="ARBA00042239"/>
    </source>
</evidence>
<keyword evidence="21" id="KW-0012">Acyltransferase</keyword>
<dbReference type="InterPro" id="IPR001102">
    <property type="entry name" value="Transglutaminase_N"/>
</dbReference>
<evidence type="ECO:0000256" key="37">
    <source>
        <dbReference type="ARBA" id="ARBA00048230"/>
    </source>
</evidence>
<keyword evidence="39" id="KW-0812">Transmembrane</keyword>
<comment type="catalytic activity">
    <reaction evidence="38">
        <text>L-glutaminyl-[protein] + dopamine = 5-dopaminyl-L-glutamyl-[protein] + NH4(+)</text>
        <dbReference type="Rhea" id="RHEA:66556"/>
        <dbReference type="Rhea" id="RHEA-COMP:10207"/>
        <dbReference type="Rhea" id="RHEA-COMP:17053"/>
        <dbReference type="ChEBI" id="CHEBI:28938"/>
        <dbReference type="ChEBI" id="CHEBI:30011"/>
        <dbReference type="ChEBI" id="CHEBI:59905"/>
        <dbReference type="ChEBI" id="CHEBI:167175"/>
    </reaction>
    <physiologicalReaction direction="left-to-right" evidence="38">
        <dbReference type="Rhea" id="RHEA:66557"/>
    </physiologicalReaction>
</comment>
<dbReference type="GO" id="GO:0005739">
    <property type="term" value="C:mitochondrion"/>
    <property type="evidence" value="ECO:0007669"/>
    <property type="project" value="UniProtKB-SubCell"/>
</dbReference>
<keyword evidence="14" id="KW-0808">Transferase</keyword>
<dbReference type="Ensembl" id="ENSMMOT00000027826.1">
    <property type="protein sequence ID" value="ENSMMOP00000027361.1"/>
    <property type="gene ID" value="ENSMMOG00000020668.1"/>
</dbReference>
<keyword evidence="20" id="KW-0539">Nucleus</keyword>
<dbReference type="OMA" id="ISGGTYC"/>
<dbReference type="GO" id="GO:0005829">
    <property type="term" value="C:cytosol"/>
    <property type="evidence" value="ECO:0007669"/>
    <property type="project" value="UniProtKB-SubCell"/>
</dbReference>
<evidence type="ECO:0000256" key="28">
    <source>
        <dbReference type="ARBA" id="ARBA00041677"/>
    </source>
</evidence>
<keyword evidence="11" id="KW-0964">Secreted</keyword>
<dbReference type="GO" id="GO:0005886">
    <property type="term" value="C:plasma membrane"/>
    <property type="evidence" value="ECO:0007669"/>
    <property type="project" value="UniProtKB-SubCell"/>
</dbReference>
<keyword evidence="19 39" id="KW-0472">Membrane</keyword>
<keyword evidence="18" id="KW-0342">GTP-binding</keyword>
<comment type="catalytic activity">
    <reaction evidence="24">
        <text>L-glutaminyl-[protein] + L-lysyl-[protein] = [protein]-L-lysyl-N(6)-5-L-glutamyl-[protein] + NH4(+)</text>
        <dbReference type="Rhea" id="RHEA:54816"/>
        <dbReference type="Rhea" id="RHEA-COMP:9752"/>
        <dbReference type="Rhea" id="RHEA-COMP:10207"/>
        <dbReference type="Rhea" id="RHEA-COMP:14005"/>
        <dbReference type="ChEBI" id="CHEBI:28938"/>
        <dbReference type="ChEBI" id="CHEBI:29969"/>
        <dbReference type="ChEBI" id="CHEBI:30011"/>
        <dbReference type="ChEBI" id="CHEBI:138370"/>
        <dbReference type="EC" id="2.3.2.13"/>
    </reaction>
    <physiologicalReaction direction="left-to-right" evidence="24">
        <dbReference type="Rhea" id="RHEA:54817"/>
    </physiologicalReaction>
</comment>
<dbReference type="Pfam" id="PF01841">
    <property type="entry name" value="Transglut_core"/>
    <property type="match status" value="1"/>
</dbReference>
<dbReference type="GO" id="GO:0006508">
    <property type="term" value="P:proteolysis"/>
    <property type="evidence" value="ECO:0007669"/>
    <property type="project" value="UniProtKB-KW"/>
</dbReference>
<dbReference type="AlphaFoldDB" id="A0A3Q3XQ94"/>
<evidence type="ECO:0000256" key="14">
    <source>
        <dbReference type="ARBA" id="ARBA00022679"/>
    </source>
</evidence>
<dbReference type="Gene3D" id="3.90.260.10">
    <property type="entry name" value="Transglutaminase-like"/>
    <property type="match status" value="1"/>
</dbReference>
<dbReference type="InterPro" id="IPR014756">
    <property type="entry name" value="Ig_E-set"/>
</dbReference>
<evidence type="ECO:0000256" key="10">
    <source>
        <dbReference type="ARBA" id="ARBA00022475"/>
    </source>
</evidence>
<evidence type="ECO:0000256" key="23">
    <source>
        <dbReference type="ARBA" id="ARBA00036377"/>
    </source>
</evidence>
<evidence type="ECO:0000256" key="20">
    <source>
        <dbReference type="ARBA" id="ARBA00023242"/>
    </source>
</evidence>